<evidence type="ECO:0000313" key="2">
    <source>
        <dbReference type="EMBL" id="KAF6176610.1"/>
    </source>
</evidence>
<dbReference type="AlphaFoldDB" id="A0A7J7PBA0"/>
<keyword evidence="1" id="KW-0812">Transmembrane</keyword>
<proteinExistence type="predicted"/>
<name>A0A7J7PBA0_9MAGN</name>
<protein>
    <submittedName>
        <fullName evidence="2">Uncharacterized protein</fullName>
    </submittedName>
</protein>
<evidence type="ECO:0000313" key="3">
    <source>
        <dbReference type="Proteomes" id="UP000541444"/>
    </source>
</evidence>
<keyword evidence="1" id="KW-0472">Membrane</keyword>
<keyword evidence="3" id="KW-1185">Reference proteome</keyword>
<comment type="caution">
    <text evidence="2">The sequence shown here is derived from an EMBL/GenBank/DDBJ whole genome shotgun (WGS) entry which is preliminary data.</text>
</comment>
<accession>A0A7J7PBA0</accession>
<dbReference type="EMBL" id="JACGCM010000067">
    <property type="protein sequence ID" value="KAF6176610.1"/>
    <property type="molecule type" value="Genomic_DNA"/>
</dbReference>
<dbReference type="Proteomes" id="UP000541444">
    <property type="component" value="Unassembled WGS sequence"/>
</dbReference>
<gene>
    <name evidence="2" type="ORF">GIB67_034472</name>
</gene>
<organism evidence="2 3">
    <name type="scientific">Kingdonia uniflora</name>
    <dbReference type="NCBI Taxonomy" id="39325"/>
    <lineage>
        <taxon>Eukaryota</taxon>
        <taxon>Viridiplantae</taxon>
        <taxon>Streptophyta</taxon>
        <taxon>Embryophyta</taxon>
        <taxon>Tracheophyta</taxon>
        <taxon>Spermatophyta</taxon>
        <taxon>Magnoliopsida</taxon>
        <taxon>Ranunculales</taxon>
        <taxon>Circaeasteraceae</taxon>
        <taxon>Kingdonia</taxon>
    </lineage>
</organism>
<feature type="transmembrane region" description="Helical" evidence="1">
    <location>
        <begin position="12"/>
        <end position="31"/>
    </location>
</feature>
<keyword evidence="1" id="KW-1133">Transmembrane helix</keyword>
<reference evidence="2 3" key="1">
    <citation type="journal article" date="2020" name="IScience">
        <title>Genome Sequencing of the Endangered Kingdonia uniflora (Circaeasteraceae, Ranunculales) Reveals Potential Mechanisms of Evolutionary Specialization.</title>
        <authorList>
            <person name="Sun Y."/>
            <person name="Deng T."/>
            <person name="Zhang A."/>
            <person name="Moore M.J."/>
            <person name="Landis J.B."/>
            <person name="Lin N."/>
            <person name="Zhang H."/>
            <person name="Zhang X."/>
            <person name="Huang J."/>
            <person name="Zhang X."/>
            <person name="Sun H."/>
            <person name="Wang H."/>
        </authorList>
    </citation>
    <scope>NUCLEOTIDE SEQUENCE [LARGE SCALE GENOMIC DNA]</scope>
    <source>
        <strain evidence="2">TB1705</strain>
        <tissue evidence="2">Leaf</tissue>
    </source>
</reference>
<evidence type="ECO:0000256" key="1">
    <source>
        <dbReference type="SAM" id="Phobius"/>
    </source>
</evidence>
<sequence>MFVSFSCVCVHYAPDLVKFFFFVQVISIFFVKFHKWGGFVGQVWGSPLRINGC</sequence>